<accession>A0A097ST95</accession>
<dbReference type="HOGENOM" id="CLU_2895646_0_0_14"/>
<evidence type="ECO:0000313" key="1">
    <source>
        <dbReference type="EMBL" id="AIV03813.1"/>
    </source>
</evidence>
<keyword evidence="2" id="KW-1185">Reference proteome</keyword>
<dbReference type="AlphaFoldDB" id="A0A097ST95"/>
<name>A0A097ST95_9BACT</name>
<protein>
    <submittedName>
        <fullName evidence="1">Uncharacterized protein</fullName>
    </submittedName>
</protein>
<reference evidence="1 2" key="1">
    <citation type="journal article" date="2014" name="PLoS ONE">
        <title>An emerging Mycoplasma associated with trichomoniasis, vaginal infection and disease.</title>
        <authorList>
            <consortium name="Vaginal Microbiome Consortium"/>
            <person name="Fettweis J.M."/>
            <person name="Serrano M.G."/>
            <person name="Huang B."/>
            <person name="Brooks J.P."/>
            <person name="Glascock A.L."/>
            <person name="Sheth N.U."/>
            <person name="Strauss J.F.III."/>
            <person name="Jefferson K.K."/>
            <person name="Buck G.A."/>
        </authorList>
    </citation>
    <scope>NUCLEOTIDE SEQUENCE [LARGE SCALE GENOMIC DNA]</scope>
    <source>
        <strain evidence="1 2">VCU_M1</strain>
    </source>
</reference>
<gene>
    <name evidence="1" type="ORF">MGM1_4470</name>
</gene>
<organism evidence="1 2">
    <name type="scientific">Candidatus Malacoplasma girerdii</name>
    <dbReference type="NCBI Taxonomy" id="1318617"/>
    <lineage>
        <taxon>Bacteria</taxon>
        <taxon>Bacillati</taxon>
        <taxon>Mycoplasmatota</taxon>
        <taxon>Mycoplasmoidales</taxon>
        <taxon>Mycoplasmoidaceae</taxon>
        <taxon>Malacoplasma</taxon>
    </lineage>
</organism>
<proteinExistence type="predicted"/>
<dbReference type="EMBL" id="CP007711">
    <property type="protein sequence ID" value="AIV03813.1"/>
    <property type="molecule type" value="Genomic_DNA"/>
</dbReference>
<evidence type="ECO:0000313" key="2">
    <source>
        <dbReference type="Proteomes" id="UP000030066"/>
    </source>
</evidence>
<sequence length="62" mass="7204">MSYQGLDKLIVDNGVFNNTPIESFKTIHGLVSKTDTDKQKNYYEQQYVALFNKKFAVNTRLE</sequence>
<dbReference type="KEGG" id="mgj:MGM1_4470"/>
<dbReference type="Proteomes" id="UP000030066">
    <property type="component" value="Chromosome"/>
</dbReference>